<comment type="caution">
    <text evidence="9">The sequence shown here is derived from an EMBL/GenBank/DDBJ whole genome shotgun (WGS) entry which is preliminary data.</text>
</comment>
<evidence type="ECO:0000256" key="5">
    <source>
        <dbReference type="ARBA" id="ARBA00022989"/>
    </source>
</evidence>
<protein>
    <submittedName>
        <fullName evidence="9">Sugar ABC transporter permease</fullName>
    </submittedName>
</protein>
<dbReference type="Proteomes" id="UP001379945">
    <property type="component" value="Unassembled WGS sequence"/>
</dbReference>
<feature type="transmembrane region" description="Helical" evidence="7">
    <location>
        <begin position="226"/>
        <end position="246"/>
    </location>
</feature>
<comment type="similarity">
    <text evidence="7">Belongs to the binding-protein-dependent transport system permease family.</text>
</comment>
<evidence type="ECO:0000313" key="10">
    <source>
        <dbReference type="Proteomes" id="UP001379945"/>
    </source>
</evidence>
<dbReference type="Gene3D" id="1.10.3720.10">
    <property type="entry name" value="MetI-like"/>
    <property type="match status" value="1"/>
</dbReference>
<evidence type="ECO:0000256" key="2">
    <source>
        <dbReference type="ARBA" id="ARBA00022448"/>
    </source>
</evidence>
<evidence type="ECO:0000259" key="8">
    <source>
        <dbReference type="PROSITE" id="PS50928"/>
    </source>
</evidence>
<keyword evidence="3" id="KW-1003">Cell membrane</keyword>
<feature type="transmembrane region" description="Helical" evidence="7">
    <location>
        <begin position="113"/>
        <end position="135"/>
    </location>
</feature>
<dbReference type="CDD" id="cd06261">
    <property type="entry name" value="TM_PBP2"/>
    <property type="match status" value="1"/>
</dbReference>
<keyword evidence="2 7" id="KW-0813">Transport</keyword>
<dbReference type="PANTHER" id="PTHR30193">
    <property type="entry name" value="ABC TRANSPORTER PERMEASE PROTEIN"/>
    <property type="match status" value="1"/>
</dbReference>
<keyword evidence="5 7" id="KW-1133">Transmembrane helix</keyword>
<evidence type="ECO:0000256" key="6">
    <source>
        <dbReference type="ARBA" id="ARBA00023136"/>
    </source>
</evidence>
<dbReference type="EMBL" id="JBBUTI010000005">
    <property type="protein sequence ID" value="MEK8046364.1"/>
    <property type="molecule type" value="Genomic_DNA"/>
</dbReference>
<reference evidence="9 10" key="1">
    <citation type="submission" date="2024-04" db="EMBL/GenBank/DDBJ databases">
        <title>Novel species of the genus Ideonella isolated from streams.</title>
        <authorList>
            <person name="Lu H."/>
        </authorList>
    </citation>
    <scope>NUCLEOTIDE SEQUENCE [LARGE SCALE GENOMIC DNA]</scope>
    <source>
        <strain evidence="9 10">LYT19W</strain>
    </source>
</reference>
<sequence>MPKLPTALRLSPRWAPYVFISPFLVLFAVFGLFPLMFSLYLAFQSWEPTNGLGAMQFVGFDNFLFALSDDWFWKSLRNTGWLAVASGVPQHLVAIPLAVFIHTSFKRSRNWVIGAYFLPYITSTVAIAIMFSSLFSTDYGLLNLGLQALAKVPVLGAWLPTEPIDWIGNASNIKPAVATIVFWRYVGFNVVLYLAALQTIPADLYEAATMDGAGKLQQFFFITLPSLRPMIFFGVTLSVIGGLQLFEEPFILTPNGRGGSDQAGMTTAMYLYRMAFDFNDFGAASAMSWLLFVVVVLLTWLTNRAFQPRSSGQ</sequence>
<name>A0ABU9C3C0_9BURK</name>
<keyword evidence="6 7" id="KW-0472">Membrane</keyword>
<feature type="transmembrane region" description="Helical" evidence="7">
    <location>
        <begin position="182"/>
        <end position="205"/>
    </location>
</feature>
<gene>
    <name evidence="9" type="ORF">AACH00_08420</name>
</gene>
<organism evidence="9 10">
    <name type="scientific">Ideonella margarita</name>
    <dbReference type="NCBI Taxonomy" id="2984191"/>
    <lineage>
        <taxon>Bacteria</taxon>
        <taxon>Pseudomonadati</taxon>
        <taxon>Pseudomonadota</taxon>
        <taxon>Betaproteobacteria</taxon>
        <taxon>Burkholderiales</taxon>
        <taxon>Sphaerotilaceae</taxon>
        <taxon>Ideonella</taxon>
    </lineage>
</organism>
<feature type="transmembrane region" description="Helical" evidence="7">
    <location>
        <begin position="80"/>
        <end position="101"/>
    </location>
</feature>
<dbReference type="InterPro" id="IPR000515">
    <property type="entry name" value="MetI-like"/>
</dbReference>
<dbReference type="InterPro" id="IPR051393">
    <property type="entry name" value="ABC_transporter_permease"/>
</dbReference>
<feature type="transmembrane region" description="Helical" evidence="7">
    <location>
        <begin position="281"/>
        <end position="301"/>
    </location>
</feature>
<feature type="transmembrane region" description="Helical" evidence="7">
    <location>
        <begin position="20"/>
        <end position="43"/>
    </location>
</feature>
<keyword evidence="10" id="KW-1185">Reference proteome</keyword>
<dbReference type="SUPFAM" id="SSF160964">
    <property type="entry name" value="MalF N-terminal region-like"/>
    <property type="match status" value="1"/>
</dbReference>
<evidence type="ECO:0000313" key="9">
    <source>
        <dbReference type="EMBL" id="MEK8046364.1"/>
    </source>
</evidence>
<dbReference type="Pfam" id="PF00528">
    <property type="entry name" value="BPD_transp_1"/>
    <property type="match status" value="1"/>
</dbReference>
<evidence type="ECO:0000256" key="4">
    <source>
        <dbReference type="ARBA" id="ARBA00022692"/>
    </source>
</evidence>
<keyword evidence="4 7" id="KW-0812">Transmembrane</keyword>
<proteinExistence type="inferred from homology"/>
<dbReference type="PANTHER" id="PTHR30193:SF37">
    <property type="entry name" value="INNER MEMBRANE ABC TRANSPORTER PERMEASE PROTEIN YCJO"/>
    <property type="match status" value="1"/>
</dbReference>
<evidence type="ECO:0000256" key="3">
    <source>
        <dbReference type="ARBA" id="ARBA00022475"/>
    </source>
</evidence>
<dbReference type="RefSeq" id="WP_341398652.1">
    <property type="nucleotide sequence ID" value="NZ_JBBUTI010000005.1"/>
</dbReference>
<comment type="subcellular location">
    <subcellularLocation>
        <location evidence="1 7">Cell membrane</location>
        <topology evidence="1 7">Multi-pass membrane protein</topology>
    </subcellularLocation>
</comment>
<dbReference type="InterPro" id="IPR035906">
    <property type="entry name" value="MetI-like_sf"/>
</dbReference>
<feature type="domain" description="ABC transmembrane type-1" evidence="8">
    <location>
        <begin position="76"/>
        <end position="302"/>
    </location>
</feature>
<evidence type="ECO:0000256" key="1">
    <source>
        <dbReference type="ARBA" id="ARBA00004651"/>
    </source>
</evidence>
<dbReference type="SUPFAM" id="SSF161098">
    <property type="entry name" value="MetI-like"/>
    <property type="match status" value="1"/>
</dbReference>
<accession>A0ABU9C3C0</accession>
<dbReference type="PROSITE" id="PS50928">
    <property type="entry name" value="ABC_TM1"/>
    <property type="match status" value="1"/>
</dbReference>
<evidence type="ECO:0000256" key="7">
    <source>
        <dbReference type="RuleBase" id="RU363032"/>
    </source>
</evidence>